<dbReference type="KEGG" id="gem:GM21_0210"/>
<gene>
    <name evidence="3" type="ordered locus">GM21_0210</name>
</gene>
<name>C6E906_GEOSM</name>
<sequence>MKRFIITCLFVAISLITNNASATTISFDDLSAPATFSGTYPLTDQYASLGVIFSGPVNGYGGAVLSQAGNFGVTPHSGSNFLAFNREGYAVDPETLTFTSLVNSVSIYAAGGQAYDNFIMRAFDSSRNLLATDTVFTWGWDLLSVSATGIKYVDLIQQGDNAFVYDDLSFSAAAVPEPSTFLLFGIGLLGAGLLRRKAKA</sequence>
<dbReference type="Pfam" id="PF07589">
    <property type="entry name" value="PEP-CTERM"/>
    <property type="match status" value="1"/>
</dbReference>
<dbReference type="AlphaFoldDB" id="C6E906"/>
<protein>
    <recommendedName>
        <fullName evidence="2">Ice-binding protein C-terminal domain-containing protein</fullName>
    </recommendedName>
</protein>
<evidence type="ECO:0000313" key="3">
    <source>
        <dbReference type="EMBL" id="ACT16295.1"/>
    </source>
</evidence>
<dbReference type="OrthoDB" id="8565395at2"/>
<proteinExistence type="predicted"/>
<feature type="signal peptide" evidence="1">
    <location>
        <begin position="1"/>
        <end position="22"/>
    </location>
</feature>
<feature type="chain" id="PRO_5002963605" description="Ice-binding protein C-terminal domain-containing protein" evidence="1">
    <location>
        <begin position="23"/>
        <end position="200"/>
    </location>
</feature>
<reference evidence="3" key="1">
    <citation type="submission" date="2009-07" db="EMBL/GenBank/DDBJ databases">
        <title>Complete sequence of Geobacter sp. M21.</title>
        <authorList>
            <consortium name="US DOE Joint Genome Institute"/>
            <person name="Lucas S."/>
            <person name="Copeland A."/>
            <person name="Lapidus A."/>
            <person name="Glavina del Rio T."/>
            <person name="Dalin E."/>
            <person name="Tice H."/>
            <person name="Bruce D."/>
            <person name="Goodwin L."/>
            <person name="Pitluck S."/>
            <person name="Saunders E."/>
            <person name="Brettin T."/>
            <person name="Detter J.C."/>
            <person name="Han C."/>
            <person name="Larimer F."/>
            <person name="Land M."/>
            <person name="Hauser L."/>
            <person name="Kyrpides N."/>
            <person name="Ovchinnikova G."/>
            <person name="Lovley D."/>
        </authorList>
    </citation>
    <scope>NUCLEOTIDE SEQUENCE [LARGE SCALE GENOMIC DNA]</scope>
    <source>
        <strain evidence="3">M21</strain>
    </source>
</reference>
<organism evidence="3">
    <name type="scientific">Geobacter sp. (strain M21)</name>
    <dbReference type="NCBI Taxonomy" id="443144"/>
    <lineage>
        <taxon>Bacteria</taxon>
        <taxon>Pseudomonadati</taxon>
        <taxon>Thermodesulfobacteriota</taxon>
        <taxon>Desulfuromonadia</taxon>
        <taxon>Geobacterales</taxon>
        <taxon>Geobacteraceae</taxon>
        <taxon>Geobacter</taxon>
    </lineage>
</organism>
<evidence type="ECO:0000256" key="1">
    <source>
        <dbReference type="SAM" id="SignalP"/>
    </source>
</evidence>
<dbReference type="EMBL" id="CP001661">
    <property type="protein sequence ID" value="ACT16295.1"/>
    <property type="molecule type" value="Genomic_DNA"/>
</dbReference>
<accession>C6E906</accession>
<feature type="domain" description="Ice-binding protein C-terminal" evidence="2">
    <location>
        <begin position="174"/>
        <end position="196"/>
    </location>
</feature>
<dbReference type="InterPro" id="IPR013424">
    <property type="entry name" value="Ice-binding_C"/>
</dbReference>
<dbReference type="HOGENOM" id="CLU_1364579_0_0_7"/>
<dbReference type="eggNOG" id="ENOG5034AE1">
    <property type="taxonomic scope" value="Bacteria"/>
</dbReference>
<evidence type="ECO:0000259" key="2">
    <source>
        <dbReference type="Pfam" id="PF07589"/>
    </source>
</evidence>
<dbReference type="NCBIfam" id="TIGR02595">
    <property type="entry name" value="PEP_CTERM"/>
    <property type="match status" value="1"/>
</dbReference>
<keyword evidence="1" id="KW-0732">Signal</keyword>